<feature type="domain" description="PKD" evidence="7">
    <location>
        <begin position="92"/>
        <end position="169"/>
    </location>
</feature>
<dbReference type="RefSeq" id="WP_090620180.1">
    <property type="nucleotide sequence ID" value="NZ_FOFD01000005.1"/>
</dbReference>
<feature type="domain" description="GH18" evidence="8">
    <location>
        <begin position="177"/>
        <end position="600"/>
    </location>
</feature>
<feature type="region of interest" description="Disordered" evidence="6">
    <location>
        <begin position="62"/>
        <end position="95"/>
    </location>
</feature>
<organism evidence="9 10">
    <name type="scientific">Natrinema salaciae</name>
    <dbReference type="NCBI Taxonomy" id="1186196"/>
    <lineage>
        <taxon>Archaea</taxon>
        <taxon>Methanobacteriati</taxon>
        <taxon>Methanobacteriota</taxon>
        <taxon>Stenosarchaea group</taxon>
        <taxon>Halobacteria</taxon>
        <taxon>Halobacteriales</taxon>
        <taxon>Natrialbaceae</taxon>
        <taxon>Natrinema</taxon>
    </lineage>
</organism>
<keyword evidence="3" id="KW-0146">Chitin degradation</keyword>
<feature type="region of interest" description="Disordered" evidence="6">
    <location>
        <begin position="462"/>
        <end position="495"/>
    </location>
</feature>
<dbReference type="InterPro" id="IPR011583">
    <property type="entry name" value="Chitinase_II/V-like_cat"/>
</dbReference>
<dbReference type="OrthoDB" id="8638at2157"/>
<dbReference type="PROSITE" id="PS50093">
    <property type="entry name" value="PKD"/>
    <property type="match status" value="1"/>
</dbReference>
<dbReference type="PANTHER" id="PTHR11177:SF317">
    <property type="entry name" value="CHITINASE 12-RELATED"/>
    <property type="match status" value="1"/>
</dbReference>
<dbReference type="SUPFAM" id="SSF49299">
    <property type="entry name" value="PKD domain"/>
    <property type="match status" value="1"/>
</dbReference>
<name>A0A1H9NLT7_9EURY</name>
<dbReference type="CDD" id="cd12215">
    <property type="entry name" value="ChiC_BD"/>
    <property type="match status" value="1"/>
</dbReference>
<protein>
    <submittedName>
        <fullName evidence="9">Chitinase family 18</fullName>
    </submittedName>
</protein>
<dbReference type="STRING" id="1186196.SAMN04489841_3653"/>
<dbReference type="SUPFAM" id="SSF51055">
    <property type="entry name" value="Carbohydrate binding domain"/>
    <property type="match status" value="1"/>
</dbReference>
<dbReference type="GO" id="GO:0005576">
    <property type="term" value="C:extracellular region"/>
    <property type="evidence" value="ECO:0007669"/>
    <property type="project" value="InterPro"/>
</dbReference>
<dbReference type="SMART" id="SM00495">
    <property type="entry name" value="ChtBD3"/>
    <property type="match status" value="1"/>
</dbReference>
<evidence type="ECO:0000256" key="3">
    <source>
        <dbReference type="ARBA" id="ARBA00023024"/>
    </source>
</evidence>
<dbReference type="PANTHER" id="PTHR11177">
    <property type="entry name" value="CHITINASE"/>
    <property type="match status" value="1"/>
</dbReference>
<evidence type="ECO:0000259" key="7">
    <source>
        <dbReference type="PROSITE" id="PS50093"/>
    </source>
</evidence>
<keyword evidence="10" id="KW-1185">Reference proteome</keyword>
<dbReference type="PROSITE" id="PS01095">
    <property type="entry name" value="GH18_1"/>
    <property type="match status" value="1"/>
</dbReference>
<dbReference type="GO" id="GO:0004553">
    <property type="term" value="F:hydrolase activity, hydrolyzing O-glycosyl compounds"/>
    <property type="evidence" value="ECO:0007669"/>
    <property type="project" value="InterPro"/>
</dbReference>
<feature type="compositionally biased region" description="Acidic residues" evidence="6">
    <location>
        <begin position="77"/>
        <end position="90"/>
    </location>
</feature>
<proteinExistence type="inferred from homology"/>
<dbReference type="InterPro" id="IPR001223">
    <property type="entry name" value="Glyco_hydro18_cat"/>
</dbReference>
<evidence type="ECO:0000313" key="10">
    <source>
        <dbReference type="Proteomes" id="UP000199114"/>
    </source>
</evidence>
<comment type="similarity">
    <text evidence="1">Belongs to the glycosyl hydrolase 18 family. Chitinase class II subfamily.</text>
</comment>
<dbReference type="Gene3D" id="3.20.20.80">
    <property type="entry name" value="Glycosidases"/>
    <property type="match status" value="1"/>
</dbReference>
<dbReference type="InterPro" id="IPR001579">
    <property type="entry name" value="Glyco_hydro_18_chit_AS"/>
</dbReference>
<sequence length="600" mass="66369">MKRTRRTVLKNATKLSTLLASIGASTAVAAQEYPDWDTETVYTSGDRVVYDGSVWEAQWWTRGDEPGANEWGPWEKIEEDDGDNGEDGEDGPTAQFSVSAQFPNPGDEVEFDASGSDGEIETYAWAFGDGTTASGETVTRAFDEGQYDVTLTVENAAGETDTHSITITAGRPSSDENRVVAYYRQWAQYDRDYVPGDIPFDKVTHVQYAFARPEEDGSINLVGDSYGQQMFYAEKDWQGPDRGKTFAGYAAERDDTKFVLSIGGWGDSEYFSDAALTQENRERFASDCVDLVEKANLDGIDIDWEFPGGGGCTADDPVCDVDNVVREGDQERFTLLCQEVRTQLDEAAANDPDRDEPYELSAAVSASPDVVEGKTEGNDGLEHEQLSDILDFVLVMTFDYRGIWSDTTGHHAPLLENPDDPYEESDVWSAQYALEYWADQGWDSDQLNMAVPFYGRSWSDVQPPNGDFGTGADDGLFQEYDGEGKDASGDGSYPSWDPSMGTSYAGVWEWFDLGSDGRQGSNPVDLDGPGWETYFDEDAVAAWSWNDEERLMISHETAQSVEAKMDWLRESPYGGTMLWAVGGDTYEGDLITTLWTTLNG</sequence>
<keyword evidence="3" id="KW-0624">Polysaccharide degradation</keyword>
<dbReference type="SUPFAM" id="SSF51445">
    <property type="entry name" value="(Trans)glycosidases"/>
    <property type="match status" value="1"/>
</dbReference>
<dbReference type="InterPro" id="IPR029070">
    <property type="entry name" value="Chitinase_insertion_sf"/>
</dbReference>
<dbReference type="SUPFAM" id="SSF54556">
    <property type="entry name" value="Chitinase insertion domain"/>
    <property type="match status" value="1"/>
</dbReference>
<keyword evidence="4" id="KW-0119">Carbohydrate metabolism</keyword>
<dbReference type="InterPro" id="IPR050314">
    <property type="entry name" value="Glycosyl_Hydrlase_18"/>
</dbReference>
<evidence type="ECO:0000256" key="2">
    <source>
        <dbReference type="ARBA" id="ARBA00022801"/>
    </source>
</evidence>
<dbReference type="InterPro" id="IPR022409">
    <property type="entry name" value="PKD/Chitinase_dom"/>
</dbReference>
<dbReference type="EMBL" id="FOFD01000005">
    <property type="protein sequence ID" value="SER36908.1"/>
    <property type="molecule type" value="Genomic_DNA"/>
</dbReference>
<dbReference type="AlphaFoldDB" id="A0A1H9NLT7"/>
<dbReference type="InterPro" id="IPR003610">
    <property type="entry name" value="CBM5/12"/>
</dbReference>
<dbReference type="Pfam" id="PF02839">
    <property type="entry name" value="CBM_5_12"/>
    <property type="match status" value="1"/>
</dbReference>
<dbReference type="Pfam" id="PF00704">
    <property type="entry name" value="Glyco_hydro_18"/>
    <property type="match status" value="1"/>
</dbReference>
<dbReference type="Gene3D" id="2.60.40.10">
    <property type="entry name" value="Immunoglobulins"/>
    <property type="match status" value="1"/>
</dbReference>
<evidence type="ECO:0000256" key="6">
    <source>
        <dbReference type="SAM" id="MobiDB-lite"/>
    </source>
</evidence>
<accession>A0A1H9NLT7</accession>
<evidence type="ECO:0000256" key="1">
    <source>
        <dbReference type="ARBA" id="ARBA00009121"/>
    </source>
</evidence>
<dbReference type="Pfam" id="PF18911">
    <property type="entry name" value="PKD_4"/>
    <property type="match status" value="1"/>
</dbReference>
<dbReference type="SMART" id="SM00089">
    <property type="entry name" value="PKD"/>
    <property type="match status" value="1"/>
</dbReference>
<keyword evidence="2" id="KW-0378">Hydrolase</keyword>
<dbReference type="Gene3D" id="3.10.50.10">
    <property type="match status" value="1"/>
</dbReference>
<dbReference type="InterPro" id="IPR000601">
    <property type="entry name" value="PKD_dom"/>
</dbReference>
<dbReference type="InterPro" id="IPR006311">
    <property type="entry name" value="TAT_signal"/>
</dbReference>
<evidence type="ECO:0000256" key="5">
    <source>
        <dbReference type="ARBA" id="ARBA00023295"/>
    </source>
</evidence>
<dbReference type="GO" id="GO:0005975">
    <property type="term" value="P:carbohydrate metabolic process"/>
    <property type="evidence" value="ECO:0007669"/>
    <property type="project" value="InterPro"/>
</dbReference>
<dbReference type="GO" id="GO:0008061">
    <property type="term" value="F:chitin binding"/>
    <property type="evidence" value="ECO:0007669"/>
    <property type="project" value="InterPro"/>
</dbReference>
<evidence type="ECO:0000256" key="4">
    <source>
        <dbReference type="ARBA" id="ARBA00023277"/>
    </source>
</evidence>
<dbReference type="InterPro" id="IPR035986">
    <property type="entry name" value="PKD_dom_sf"/>
</dbReference>
<dbReference type="Gene3D" id="2.10.10.20">
    <property type="entry name" value="Carbohydrate-binding module superfamily 5/12"/>
    <property type="match status" value="1"/>
</dbReference>
<dbReference type="SMART" id="SM00636">
    <property type="entry name" value="Glyco_18"/>
    <property type="match status" value="1"/>
</dbReference>
<gene>
    <name evidence="9" type="ORF">SAMN04489841_3653</name>
</gene>
<dbReference type="PROSITE" id="PS51910">
    <property type="entry name" value="GH18_2"/>
    <property type="match status" value="1"/>
</dbReference>
<evidence type="ECO:0000313" key="9">
    <source>
        <dbReference type="EMBL" id="SER36908.1"/>
    </source>
</evidence>
<dbReference type="GO" id="GO:0030246">
    <property type="term" value="F:carbohydrate binding"/>
    <property type="evidence" value="ECO:0007669"/>
    <property type="project" value="InterPro"/>
</dbReference>
<reference evidence="10" key="1">
    <citation type="submission" date="2016-10" db="EMBL/GenBank/DDBJ databases">
        <authorList>
            <person name="Varghese N."/>
            <person name="Submissions S."/>
        </authorList>
    </citation>
    <scope>NUCLEOTIDE SEQUENCE [LARGE SCALE GENOMIC DNA]</scope>
    <source>
        <strain evidence="10">DSM 25055</strain>
    </source>
</reference>
<dbReference type="InterPro" id="IPR013783">
    <property type="entry name" value="Ig-like_fold"/>
</dbReference>
<dbReference type="InterPro" id="IPR017853">
    <property type="entry name" value="GH"/>
</dbReference>
<keyword evidence="5" id="KW-0326">Glycosidase</keyword>
<dbReference type="CDD" id="cd00146">
    <property type="entry name" value="PKD"/>
    <property type="match status" value="1"/>
</dbReference>
<dbReference type="Proteomes" id="UP000199114">
    <property type="component" value="Unassembled WGS sequence"/>
</dbReference>
<dbReference type="PROSITE" id="PS51318">
    <property type="entry name" value="TAT"/>
    <property type="match status" value="1"/>
</dbReference>
<evidence type="ECO:0000259" key="8">
    <source>
        <dbReference type="PROSITE" id="PS51910"/>
    </source>
</evidence>
<dbReference type="InterPro" id="IPR036573">
    <property type="entry name" value="CBM_sf_5/12"/>
</dbReference>
<dbReference type="GO" id="GO:0006032">
    <property type="term" value="P:chitin catabolic process"/>
    <property type="evidence" value="ECO:0007669"/>
    <property type="project" value="UniProtKB-KW"/>
</dbReference>